<comment type="catalytic activity">
    <reaction evidence="11">
        <text>3-dehydro-4-O-phospho-L-erythronate + H(+) = dihydroxyacetone phosphate + CO2</text>
        <dbReference type="Rhea" id="RHEA:52404"/>
        <dbReference type="ChEBI" id="CHEBI:15378"/>
        <dbReference type="ChEBI" id="CHEBI:16526"/>
        <dbReference type="ChEBI" id="CHEBI:57642"/>
        <dbReference type="ChEBI" id="CHEBI:136592"/>
        <dbReference type="EC" id="4.1.1.104"/>
    </reaction>
</comment>
<dbReference type="RefSeq" id="WP_126908108.1">
    <property type="nucleotide sequence ID" value="NZ_ML133751.1"/>
</dbReference>
<sequence>MSSVISEETRARDEILSVGKSLFDRGLTPGSSGNISVRMTDGRLLMTPTNACLGELDPERISVFSAEGVHVGGDKPTKEAFLHKCMYCGGSGRNAVVHLHSTYSVATSILENVDEKDVLPPLTAYYVMRVGTLPLVPYFPPGDENLASAVGAAASSHHAVLMANHGPVVAGKSLRDAQYATEELEETAKLFLLLQNHRIRPLTSEQKADLANR</sequence>
<reference evidence="13 14" key="1">
    <citation type="submission" date="2018-11" db="EMBL/GenBank/DDBJ databases">
        <title>Rhizobium chutanense sp. nov., isolated from root nodules of Phaseolus vulgaris in China.</title>
        <authorList>
            <person name="Huo Y."/>
        </authorList>
    </citation>
    <scope>NUCLEOTIDE SEQUENCE [LARGE SCALE GENOMIC DNA]</scope>
    <source>
        <strain evidence="13 14">C16</strain>
    </source>
</reference>
<evidence type="ECO:0000256" key="7">
    <source>
        <dbReference type="ARBA" id="ARBA00044745"/>
    </source>
</evidence>
<dbReference type="PANTHER" id="PTHR22789:SF0">
    <property type="entry name" value="3-OXO-TETRONATE 4-PHOSPHATE DECARBOXYLASE-RELATED"/>
    <property type="match status" value="1"/>
</dbReference>
<protein>
    <recommendedName>
        <fullName evidence="9">3-oxo-tetronate 4-phosphate decarboxylase</fullName>
        <ecNumber evidence="8">4.1.1.104</ecNumber>
    </recommendedName>
</protein>
<dbReference type="NCBIfam" id="NF006000">
    <property type="entry name" value="PRK08130.1"/>
    <property type="match status" value="1"/>
</dbReference>
<evidence type="ECO:0000256" key="3">
    <source>
        <dbReference type="ARBA" id="ARBA00022723"/>
    </source>
</evidence>
<dbReference type="GO" id="GO:0019323">
    <property type="term" value="P:pentose catabolic process"/>
    <property type="evidence" value="ECO:0007669"/>
    <property type="project" value="InterPro"/>
</dbReference>
<comment type="function">
    <text evidence="7">Catalyzes the decarboxylation of 3-oxo-tetronate 4-phosphate to dihydroxyacetone phosphate (DHAP) and CO(2).</text>
</comment>
<feature type="domain" description="Class II aldolase/adducin N-terminal" evidence="12">
    <location>
        <begin position="13"/>
        <end position="192"/>
    </location>
</feature>
<dbReference type="InterPro" id="IPR050013">
    <property type="entry name" value="OtnC"/>
</dbReference>
<organism evidence="13 14">
    <name type="scientific">Rhizobium chutanense</name>
    <dbReference type="NCBI Taxonomy" id="2035448"/>
    <lineage>
        <taxon>Bacteria</taxon>
        <taxon>Pseudomonadati</taxon>
        <taxon>Pseudomonadota</taxon>
        <taxon>Alphaproteobacteria</taxon>
        <taxon>Hyphomicrobiales</taxon>
        <taxon>Rhizobiaceae</taxon>
        <taxon>Rhizobium/Agrobacterium group</taxon>
        <taxon>Rhizobium</taxon>
    </lineage>
</organism>
<dbReference type="InterPro" id="IPR050197">
    <property type="entry name" value="Aldolase_class_II_sugar_metab"/>
</dbReference>
<evidence type="ECO:0000259" key="12">
    <source>
        <dbReference type="SMART" id="SM01007"/>
    </source>
</evidence>
<evidence type="ECO:0000256" key="1">
    <source>
        <dbReference type="ARBA" id="ARBA00001947"/>
    </source>
</evidence>
<evidence type="ECO:0000256" key="9">
    <source>
        <dbReference type="ARBA" id="ARBA00044803"/>
    </source>
</evidence>
<proteinExistence type="inferred from homology"/>
<evidence type="ECO:0000313" key="14">
    <source>
        <dbReference type="Proteomes" id="UP000278081"/>
    </source>
</evidence>
<comment type="catalytic activity">
    <reaction evidence="10">
        <text>3-dehydro-4-O-phospho-D-erythronate + H(+) = dihydroxyacetone phosphate + CO2</text>
        <dbReference type="Rhea" id="RHEA:52416"/>
        <dbReference type="ChEBI" id="CHEBI:15378"/>
        <dbReference type="ChEBI" id="CHEBI:16526"/>
        <dbReference type="ChEBI" id="CHEBI:57642"/>
        <dbReference type="ChEBI" id="CHEBI:136593"/>
        <dbReference type="EC" id="4.1.1.104"/>
    </reaction>
</comment>
<name>A0A432P6J8_9HYPH</name>
<dbReference type="Gene3D" id="3.40.225.10">
    <property type="entry name" value="Class II aldolase/adducin N-terminal domain"/>
    <property type="match status" value="1"/>
</dbReference>
<evidence type="ECO:0000256" key="5">
    <source>
        <dbReference type="ARBA" id="ARBA00023239"/>
    </source>
</evidence>
<gene>
    <name evidence="13" type="ORF">EFR84_06050</name>
</gene>
<comment type="caution">
    <text evidence="13">The sequence shown here is derived from an EMBL/GenBank/DDBJ whole genome shotgun (WGS) entry which is preliminary data.</text>
</comment>
<comment type="cofactor">
    <cofactor evidence="1">
        <name>Zn(2+)</name>
        <dbReference type="ChEBI" id="CHEBI:29105"/>
    </cofactor>
</comment>
<dbReference type="OrthoDB" id="5500703at2"/>
<dbReference type="NCBIfam" id="NF043034">
    <property type="entry name" value="OxoTetrPhDc"/>
    <property type="match status" value="1"/>
</dbReference>
<evidence type="ECO:0000256" key="2">
    <source>
        <dbReference type="ARBA" id="ARBA00010037"/>
    </source>
</evidence>
<keyword evidence="5" id="KW-0456">Lyase</keyword>
<dbReference type="GO" id="GO:0005829">
    <property type="term" value="C:cytosol"/>
    <property type="evidence" value="ECO:0007669"/>
    <property type="project" value="TreeGrafter"/>
</dbReference>
<evidence type="ECO:0000256" key="8">
    <source>
        <dbReference type="ARBA" id="ARBA00044772"/>
    </source>
</evidence>
<evidence type="ECO:0000313" key="13">
    <source>
        <dbReference type="EMBL" id="RUM08349.1"/>
    </source>
</evidence>
<accession>A0A432P6J8</accession>
<dbReference type="InterPro" id="IPR036409">
    <property type="entry name" value="Aldolase_II/adducin_N_sf"/>
</dbReference>
<dbReference type="EMBL" id="RJTJ01000004">
    <property type="protein sequence ID" value="RUM08349.1"/>
    <property type="molecule type" value="Genomic_DNA"/>
</dbReference>
<dbReference type="AlphaFoldDB" id="A0A432P6J8"/>
<dbReference type="GO" id="GO:0046872">
    <property type="term" value="F:metal ion binding"/>
    <property type="evidence" value="ECO:0007669"/>
    <property type="project" value="UniProtKB-KW"/>
</dbReference>
<dbReference type="EC" id="4.1.1.104" evidence="8"/>
<dbReference type="SMART" id="SM01007">
    <property type="entry name" value="Aldolase_II"/>
    <property type="match status" value="1"/>
</dbReference>
<dbReference type="SUPFAM" id="SSF53639">
    <property type="entry name" value="AraD/HMP-PK domain-like"/>
    <property type="match status" value="1"/>
</dbReference>
<dbReference type="PANTHER" id="PTHR22789">
    <property type="entry name" value="FUCULOSE PHOSPHATE ALDOLASE"/>
    <property type="match status" value="1"/>
</dbReference>
<dbReference type="Proteomes" id="UP000278081">
    <property type="component" value="Unassembled WGS sequence"/>
</dbReference>
<comment type="similarity">
    <text evidence="2">Belongs to the aldolase class II family. AraD/FucA subfamily.</text>
</comment>
<evidence type="ECO:0000256" key="10">
    <source>
        <dbReference type="ARBA" id="ARBA00047520"/>
    </source>
</evidence>
<dbReference type="InterPro" id="IPR001303">
    <property type="entry name" value="Aldolase_II/adducin_N"/>
</dbReference>
<keyword evidence="6" id="KW-0119">Carbohydrate metabolism</keyword>
<keyword evidence="4" id="KW-0862">Zinc</keyword>
<evidence type="ECO:0000256" key="11">
    <source>
        <dbReference type="ARBA" id="ARBA00048603"/>
    </source>
</evidence>
<evidence type="ECO:0000256" key="4">
    <source>
        <dbReference type="ARBA" id="ARBA00022833"/>
    </source>
</evidence>
<dbReference type="Pfam" id="PF00596">
    <property type="entry name" value="Aldolase_II"/>
    <property type="match status" value="1"/>
</dbReference>
<keyword evidence="3" id="KW-0479">Metal-binding</keyword>
<dbReference type="GO" id="GO:0016832">
    <property type="term" value="F:aldehyde-lyase activity"/>
    <property type="evidence" value="ECO:0007669"/>
    <property type="project" value="InterPro"/>
</dbReference>
<dbReference type="FunFam" id="3.40.225.10:FF:000008">
    <property type="entry name" value="Sugar aldolase"/>
    <property type="match status" value="1"/>
</dbReference>
<evidence type="ECO:0000256" key="6">
    <source>
        <dbReference type="ARBA" id="ARBA00023277"/>
    </source>
</evidence>